<dbReference type="PANTHER" id="PTHR18964:SF149">
    <property type="entry name" value="BIFUNCTIONAL UDP-N-ACETYLGLUCOSAMINE 2-EPIMERASE_N-ACETYLMANNOSAMINE KINASE"/>
    <property type="match status" value="1"/>
</dbReference>
<dbReference type="SUPFAM" id="SSF53067">
    <property type="entry name" value="Actin-like ATPase domain"/>
    <property type="match status" value="1"/>
</dbReference>
<dbReference type="Pfam" id="PF00480">
    <property type="entry name" value="ROK"/>
    <property type="match status" value="1"/>
</dbReference>
<dbReference type="InterPro" id="IPR000600">
    <property type="entry name" value="ROK"/>
</dbReference>
<accession>A0A3B0UYV5</accession>
<dbReference type="EMBL" id="UOEV01000094">
    <property type="protein sequence ID" value="VAW33333.1"/>
    <property type="molecule type" value="Genomic_DNA"/>
</dbReference>
<dbReference type="Gene3D" id="3.30.420.40">
    <property type="match status" value="2"/>
</dbReference>
<reference evidence="1" key="1">
    <citation type="submission" date="2018-06" db="EMBL/GenBank/DDBJ databases">
        <authorList>
            <person name="Zhirakovskaya E."/>
        </authorList>
    </citation>
    <scope>NUCLEOTIDE SEQUENCE</scope>
</reference>
<sequence>MNRIVFDIGGTHMRIAHVINAELTDIKKTKTPQNPDEGVAVINDYIKCSGVHFEEVVGGVAGFIKDGVVIFSEHLPKWGGFDIASEIKKESGAHSVQIFNDAEIAGIGESRTGAGKKYNTVAYVVFSTGVGGALIVNGEPVAHAGGYEPGKQVIDYKNMQSLEDAVCGASLEKEFGDLPQNLSSEIFRKRTHVLAVGLYNVLCLWSPDVLVVGGALINEKNGYSLDDVINDVSELSISMHKITPIVHAGLLDTSGLVGAMLI</sequence>
<dbReference type="CDD" id="cd23763">
    <property type="entry name" value="ASKHA_ATPase_ROK"/>
    <property type="match status" value="1"/>
</dbReference>
<proteinExistence type="predicted"/>
<evidence type="ECO:0000313" key="1">
    <source>
        <dbReference type="EMBL" id="VAW33333.1"/>
    </source>
</evidence>
<evidence type="ECO:0008006" key="2">
    <source>
        <dbReference type="Google" id="ProtNLM"/>
    </source>
</evidence>
<dbReference type="PANTHER" id="PTHR18964">
    <property type="entry name" value="ROK (REPRESSOR, ORF, KINASE) FAMILY"/>
    <property type="match status" value="1"/>
</dbReference>
<protein>
    <recommendedName>
        <fullName evidence="2">ROK family protein</fullName>
    </recommendedName>
</protein>
<name>A0A3B0UYV5_9ZZZZ</name>
<organism evidence="1">
    <name type="scientific">hydrothermal vent metagenome</name>
    <dbReference type="NCBI Taxonomy" id="652676"/>
    <lineage>
        <taxon>unclassified sequences</taxon>
        <taxon>metagenomes</taxon>
        <taxon>ecological metagenomes</taxon>
    </lineage>
</organism>
<dbReference type="AlphaFoldDB" id="A0A3B0UYV5"/>
<dbReference type="InterPro" id="IPR043129">
    <property type="entry name" value="ATPase_NBD"/>
</dbReference>
<gene>
    <name evidence="1" type="ORF">MNBD_CPR01-568</name>
</gene>